<name>A0A8H9N076_VIBVL</name>
<protein>
    <submittedName>
        <fullName evidence="1">Uncharacterized protein</fullName>
    </submittedName>
</protein>
<sequence>MQKSQILKTLSLILIAATFAVFGNFAHQHISYPYKHYQGSWQGDGVIYVGDKKINSRAFLLINKNDIRLSINNKYDNFSYTFDGTLTMKSKGYISNHFDISDRYTRGFETFVKNTRIDVPSSGNLLRLNAWRLDEGRIFIDVEQSNGLPASYILTKNSDS</sequence>
<gene>
    <name evidence="1" type="ORF">I7730_11475</name>
</gene>
<evidence type="ECO:0000313" key="1">
    <source>
        <dbReference type="EMBL" id="HAS8540406.1"/>
    </source>
</evidence>
<proteinExistence type="predicted"/>
<comment type="caution">
    <text evidence="1">The sequence shown here is derived from an EMBL/GenBank/DDBJ whole genome shotgun (WGS) entry which is preliminary data.</text>
</comment>
<dbReference type="EMBL" id="DACRBY010000012">
    <property type="protein sequence ID" value="HAS8540406.1"/>
    <property type="molecule type" value="Genomic_DNA"/>
</dbReference>
<dbReference type="Proteomes" id="UP000863257">
    <property type="component" value="Unassembled WGS sequence"/>
</dbReference>
<reference evidence="1" key="2">
    <citation type="submission" date="2019-01" db="EMBL/GenBank/DDBJ databases">
        <authorList>
            <consortium name="NCBI Pathogen Detection Project"/>
        </authorList>
    </citation>
    <scope>NUCLEOTIDE SEQUENCE</scope>
    <source>
        <strain evidence="1">BCW_3452</strain>
    </source>
</reference>
<organism evidence="1">
    <name type="scientific">Vibrio vulnificus</name>
    <dbReference type="NCBI Taxonomy" id="672"/>
    <lineage>
        <taxon>Bacteria</taxon>
        <taxon>Pseudomonadati</taxon>
        <taxon>Pseudomonadota</taxon>
        <taxon>Gammaproteobacteria</taxon>
        <taxon>Vibrionales</taxon>
        <taxon>Vibrionaceae</taxon>
        <taxon>Vibrio</taxon>
    </lineage>
</organism>
<reference evidence="1" key="1">
    <citation type="journal article" date="2018" name="Genome Biol.">
        <title>SKESA: strategic k-mer extension for scrupulous assemblies.</title>
        <authorList>
            <person name="Souvorov A."/>
            <person name="Agarwala R."/>
            <person name="Lipman D.J."/>
        </authorList>
    </citation>
    <scope>NUCLEOTIDE SEQUENCE</scope>
    <source>
        <strain evidence="1">BCW_3452</strain>
    </source>
</reference>
<dbReference type="AlphaFoldDB" id="A0A8H9N076"/>
<accession>A0A8H9N076</accession>